<protein>
    <submittedName>
        <fullName evidence="1">Pentapeptide repeat-containing protein</fullName>
    </submittedName>
</protein>
<dbReference type="PANTHER" id="PTHR42999">
    <property type="entry name" value="ANTIBIOTIC RESISTANCE PROTEIN MCBG"/>
    <property type="match status" value="1"/>
</dbReference>
<proteinExistence type="predicted"/>
<dbReference type="SUPFAM" id="SSF141571">
    <property type="entry name" value="Pentapeptide repeat-like"/>
    <property type="match status" value="1"/>
</dbReference>
<name>A0A7H0GZ23_9BACT</name>
<evidence type="ECO:0000313" key="2">
    <source>
        <dbReference type="Proteomes" id="UP000516093"/>
    </source>
</evidence>
<dbReference type="AlphaFoldDB" id="A0A7H0GZ23"/>
<gene>
    <name evidence="1" type="ORF">H9L05_08255</name>
</gene>
<dbReference type="Pfam" id="PF00805">
    <property type="entry name" value="Pentapeptide"/>
    <property type="match status" value="1"/>
</dbReference>
<dbReference type="Gene3D" id="2.160.20.80">
    <property type="entry name" value="E3 ubiquitin-protein ligase SopA"/>
    <property type="match status" value="1"/>
</dbReference>
<keyword evidence="2" id="KW-1185">Reference proteome</keyword>
<dbReference type="KEGG" id="hqi:H9L05_08255"/>
<evidence type="ECO:0000313" key="1">
    <source>
        <dbReference type="EMBL" id="QNP53539.1"/>
    </source>
</evidence>
<dbReference type="InterPro" id="IPR001646">
    <property type="entry name" value="5peptide_repeat"/>
</dbReference>
<organism evidence="1 2">
    <name type="scientific">Hymenobacter qilianensis</name>
    <dbReference type="NCBI Taxonomy" id="1385715"/>
    <lineage>
        <taxon>Bacteria</taxon>
        <taxon>Pseudomonadati</taxon>
        <taxon>Bacteroidota</taxon>
        <taxon>Cytophagia</taxon>
        <taxon>Cytophagales</taxon>
        <taxon>Hymenobacteraceae</taxon>
        <taxon>Hymenobacter</taxon>
    </lineage>
</organism>
<sequence length="200" mass="22285">MKPRRSTPAVRKPLVFAPENVFERWTAAEIASQQEMEQCRFVACDFSGANLTDKRFIDCVFERCNLSLATLAGAGLQNVTFRECKLSGVQFSACRDMWFEVEFAHCQLPYASFHGKRMRGARFANCVLTEVDFSYADLADAVFAECNLAGAIFEQTQLTATDFTTASGFLIDPDTNVVKRARFSLEGLPGLLSKHEIIVA</sequence>
<dbReference type="EMBL" id="CP060784">
    <property type="protein sequence ID" value="QNP53539.1"/>
    <property type="molecule type" value="Genomic_DNA"/>
</dbReference>
<dbReference type="Proteomes" id="UP000516093">
    <property type="component" value="Chromosome"/>
</dbReference>
<reference evidence="1 2" key="1">
    <citation type="submission" date="2020-08" db="EMBL/GenBank/DDBJ databases">
        <title>Genome sequence of Hymenobacter qilianensis JCM 19763T.</title>
        <authorList>
            <person name="Hyun D.-W."/>
            <person name="Bae J.-W."/>
        </authorList>
    </citation>
    <scope>NUCLEOTIDE SEQUENCE [LARGE SCALE GENOMIC DNA]</scope>
    <source>
        <strain evidence="1 2">JCM 19763</strain>
    </source>
</reference>
<dbReference type="InterPro" id="IPR052949">
    <property type="entry name" value="PA_immunity-related"/>
</dbReference>
<dbReference type="PANTHER" id="PTHR42999:SF1">
    <property type="entry name" value="PENTAPEPTIDE REPEAT-CONTAINING PROTEIN"/>
    <property type="match status" value="1"/>
</dbReference>
<dbReference type="Pfam" id="PF13599">
    <property type="entry name" value="Pentapeptide_4"/>
    <property type="match status" value="1"/>
</dbReference>
<dbReference type="RefSeq" id="WP_187733752.1">
    <property type="nucleotide sequence ID" value="NZ_BMFN01000001.1"/>
</dbReference>
<accession>A0A7H0GZ23</accession>